<proteinExistence type="predicted"/>
<dbReference type="AlphaFoldDB" id="A0A8H5BQ97"/>
<dbReference type="Proteomes" id="UP000567179">
    <property type="component" value="Unassembled WGS sequence"/>
</dbReference>
<dbReference type="PANTHER" id="PTHR10039:SF14">
    <property type="entry name" value="NACHT DOMAIN-CONTAINING PROTEIN"/>
    <property type="match status" value="1"/>
</dbReference>
<dbReference type="PANTHER" id="PTHR10039">
    <property type="entry name" value="AMELOGENIN"/>
    <property type="match status" value="1"/>
</dbReference>
<organism evidence="3 4">
    <name type="scientific">Psilocybe cf. subviscida</name>
    <dbReference type="NCBI Taxonomy" id="2480587"/>
    <lineage>
        <taxon>Eukaryota</taxon>
        <taxon>Fungi</taxon>
        <taxon>Dikarya</taxon>
        <taxon>Basidiomycota</taxon>
        <taxon>Agaricomycotina</taxon>
        <taxon>Agaricomycetes</taxon>
        <taxon>Agaricomycetidae</taxon>
        <taxon>Agaricales</taxon>
        <taxon>Agaricineae</taxon>
        <taxon>Strophariaceae</taxon>
        <taxon>Psilocybe</taxon>
    </lineage>
</organism>
<evidence type="ECO:0000313" key="4">
    <source>
        <dbReference type="Proteomes" id="UP000567179"/>
    </source>
</evidence>
<dbReference type="OrthoDB" id="194358at2759"/>
<protein>
    <recommendedName>
        <fullName evidence="2">Nephrocystin 3-like N-terminal domain-containing protein</fullName>
    </recommendedName>
</protein>
<dbReference type="Gene3D" id="3.40.50.300">
    <property type="entry name" value="P-loop containing nucleotide triphosphate hydrolases"/>
    <property type="match status" value="1"/>
</dbReference>
<dbReference type="SUPFAM" id="SSF52540">
    <property type="entry name" value="P-loop containing nucleoside triphosphate hydrolases"/>
    <property type="match status" value="1"/>
</dbReference>
<reference evidence="3 4" key="1">
    <citation type="journal article" date="2020" name="ISME J.">
        <title>Uncovering the hidden diversity of litter-decomposition mechanisms in mushroom-forming fungi.</title>
        <authorList>
            <person name="Floudas D."/>
            <person name="Bentzer J."/>
            <person name="Ahren D."/>
            <person name="Johansson T."/>
            <person name="Persson P."/>
            <person name="Tunlid A."/>
        </authorList>
    </citation>
    <scope>NUCLEOTIDE SEQUENCE [LARGE SCALE GENOMIC DNA]</scope>
    <source>
        <strain evidence="3 4">CBS 101986</strain>
    </source>
</reference>
<accession>A0A8H5BQ97</accession>
<evidence type="ECO:0000256" key="1">
    <source>
        <dbReference type="ARBA" id="ARBA00022737"/>
    </source>
</evidence>
<dbReference type="Pfam" id="PF24883">
    <property type="entry name" value="NPHP3_N"/>
    <property type="match status" value="1"/>
</dbReference>
<dbReference type="InterPro" id="IPR056884">
    <property type="entry name" value="NPHP3-like_N"/>
</dbReference>
<sequence>MPASYFDRNQNLQINGDVNFVSGGGSTQDDRSFFHISQRVQAANAQARVIERGFKLICENTSPSARYGSGESFAGPQCHPGTRIAVQDYIFKWLDDPDGQIAMWMNGPVGIGKSAVAQTVANQAAEQGQLSSAFFFFRSDNTRNSAKYLVPTLAYEMTQQMPHTLSPVCQTIGANPLVFFSPLDHQISSALLHPLCAPFESSPRRHMLIIIDGLDECLDTRTQQAIIRSFILSFLHMAEEVIPHKILIVSRPESHIASTMSTAVINPHVKYLALESWDTEDDIQTYLRTELDEIKETHPLKHHLPDVWPDDDSFSSLLARSLGSFAYASITISYLASHNNNPEHALQDLLSLQPNRAAVAFADLDALYRHILLGLDEEMRFILQKVLCLYLYCHTGTIKSLAVRLLEDISTVELVVLRMSSLIQVSESPQGITFHHISFEDFLCDMERSGDLEYQIAVGNRKLSNIVNDPQWFLDGEILHWFTVAGELDRYIRRAHREQDFAYISAGVETLYRTASPMFLEDREREEFWEYYAVKEL</sequence>
<comment type="caution">
    <text evidence="3">The sequence shown here is derived from an EMBL/GenBank/DDBJ whole genome shotgun (WGS) entry which is preliminary data.</text>
</comment>
<evidence type="ECO:0000259" key="2">
    <source>
        <dbReference type="Pfam" id="PF24883"/>
    </source>
</evidence>
<dbReference type="EMBL" id="JAACJJ010000014">
    <property type="protein sequence ID" value="KAF5327559.1"/>
    <property type="molecule type" value="Genomic_DNA"/>
</dbReference>
<name>A0A8H5BQ97_9AGAR</name>
<evidence type="ECO:0000313" key="3">
    <source>
        <dbReference type="EMBL" id="KAF5327559.1"/>
    </source>
</evidence>
<keyword evidence="4" id="KW-1185">Reference proteome</keyword>
<feature type="domain" description="Nephrocystin 3-like N-terminal" evidence="2">
    <location>
        <begin position="91"/>
        <end position="251"/>
    </location>
</feature>
<gene>
    <name evidence="3" type="ORF">D9619_004829</name>
</gene>
<keyword evidence="1" id="KW-0677">Repeat</keyword>
<dbReference type="InterPro" id="IPR027417">
    <property type="entry name" value="P-loop_NTPase"/>
</dbReference>